<evidence type="ECO:0000313" key="2">
    <source>
        <dbReference type="EMBL" id="PWN25049.1"/>
    </source>
</evidence>
<reference evidence="2 3" key="1">
    <citation type="journal article" date="2018" name="Mol. Biol. Evol.">
        <title>Broad Genomic Sampling Reveals a Smut Pathogenic Ancestry of the Fungal Clade Ustilaginomycotina.</title>
        <authorList>
            <person name="Kijpornyongpan T."/>
            <person name="Mondo S.J."/>
            <person name="Barry K."/>
            <person name="Sandor L."/>
            <person name="Lee J."/>
            <person name="Lipzen A."/>
            <person name="Pangilinan J."/>
            <person name="LaButti K."/>
            <person name="Hainaut M."/>
            <person name="Henrissat B."/>
            <person name="Grigoriev I.V."/>
            <person name="Spatafora J.W."/>
            <person name="Aime M.C."/>
        </authorList>
    </citation>
    <scope>NUCLEOTIDE SEQUENCE [LARGE SCALE GENOMIC DNA]</scope>
    <source>
        <strain evidence="2 3">MCA 5214</strain>
    </source>
</reference>
<feature type="signal peptide" evidence="1">
    <location>
        <begin position="1"/>
        <end position="19"/>
    </location>
</feature>
<gene>
    <name evidence="2" type="ORF">BDZ90DRAFT_262505</name>
</gene>
<proteinExistence type="predicted"/>
<accession>A0A316UIK2</accession>
<keyword evidence="1" id="KW-0732">Signal</keyword>
<keyword evidence="3" id="KW-1185">Reference proteome</keyword>
<dbReference type="Proteomes" id="UP000245884">
    <property type="component" value="Unassembled WGS sequence"/>
</dbReference>
<evidence type="ECO:0008006" key="4">
    <source>
        <dbReference type="Google" id="ProtNLM"/>
    </source>
</evidence>
<sequence>MLVGAFFATLVPLVPLVEAYECSLSSSRTSAAPAVAHREASSSWSGVDICKVQTFPASPHDLISPLGPYSIPMSQCSNLVCRFNQCAGEGFTTRSIICDGATRVVEDNARFQDAAYGSPSGELYVCSCGGASNSDAAGQHEYRAGLGGVDLQRTSLRQRPLGG</sequence>
<protein>
    <recommendedName>
        <fullName evidence="4">Cyanovirin-N domain-containing protein</fullName>
    </recommendedName>
</protein>
<name>A0A316UIK2_9BASI</name>
<evidence type="ECO:0000313" key="3">
    <source>
        <dbReference type="Proteomes" id="UP000245884"/>
    </source>
</evidence>
<evidence type="ECO:0000256" key="1">
    <source>
        <dbReference type="SAM" id="SignalP"/>
    </source>
</evidence>
<feature type="chain" id="PRO_5016366913" description="Cyanovirin-N domain-containing protein" evidence="1">
    <location>
        <begin position="20"/>
        <end position="163"/>
    </location>
</feature>
<organism evidence="2 3">
    <name type="scientific">Jaminaea rosea</name>
    <dbReference type="NCBI Taxonomy" id="1569628"/>
    <lineage>
        <taxon>Eukaryota</taxon>
        <taxon>Fungi</taxon>
        <taxon>Dikarya</taxon>
        <taxon>Basidiomycota</taxon>
        <taxon>Ustilaginomycotina</taxon>
        <taxon>Exobasidiomycetes</taxon>
        <taxon>Microstromatales</taxon>
        <taxon>Microstromatales incertae sedis</taxon>
        <taxon>Jaminaea</taxon>
    </lineage>
</organism>
<dbReference type="EMBL" id="KZ819677">
    <property type="protein sequence ID" value="PWN25049.1"/>
    <property type="molecule type" value="Genomic_DNA"/>
</dbReference>
<dbReference type="GeneID" id="37030318"/>
<dbReference type="RefSeq" id="XP_025359661.1">
    <property type="nucleotide sequence ID" value="XM_025508495.1"/>
</dbReference>
<dbReference type="AlphaFoldDB" id="A0A316UIK2"/>